<keyword evidence="3" id="KW-1185">Reference proteome</keyword>
<sequence length="200" mass="22659">MKKMKYLLFPLTLISFSLPLFAISCGKGELSEAEKKEQDEVAKRAIKTEKPIEDAKNALVGLEKTLDAQIDANKSVAEIKTAIEAKLDALKAPFLSAFIANWYFTDILHSEKHKPLDEEKKTFEIEHDKFVKEQKDKLNAIIADTNTDDAKKKELLLAYNNNIRENSGFNANQHSLINALNSLQGLHDIIERYKKENTTP</sequence>
<reference evidence="2" key="1">
    <citation type="submission" date="2022-07" db="EMBL/GenBank/DDBJ databases">
        <title>Complete genome of Mycoplasma equigenitalium type strain T37.</title>
        <authorList>
            <person name="Spergser J."/>
        </authorList>
    </citation>
    <scope>NUCLEOTIDE SEQUENCE</scope>
    <source>
        <strain evidence="2">T37</strain>
    </source>
</reference>
<protein>
    <recommendedName>
        <fullName evidence="4">Lipoprotein</fullName>
    </recommendedName>
</protein>
<name>A0ABY5J1M8_9BACT</name>
<organism evidence="2 3">
    <name type="scientific">Mycoplasmopsis equigenitalium</name>
    <dbReference type="NCBI Taxonomy" id="114883"/>
    <lineage>
        <taxon>Bacteria</taxon>
        <taxon>Bacillati</taxon>
        <taxon>Mycoplasmatota</taxon>
        <taxon>Mycoplasmoidales</taxon>
        <taxon>Metamycoplasmataceae</taxon>
        <taxon>Mycoplasmopsis</taxon>
    </lineage>
</organism>
<gene>
    <name evidence="2" type="ORF">NPA09_01090</name>
</gene>
<feature type="signal peptide" evidence="1">
    <location>
        <begin position="1"/>
        <end position="22"/>
    </location>
</feature>
<dbReference type="EMBL" id="CP101808">
    <property type="protein sequence ID" value="UUD37153.1"/>
    <property type="molecule type" value="Genomic_DNA"/>
</dbReference>
<evidence type="ECO:0000256" key="1">
    <source>
        <dbReference type="SAM" id="SignalP"/>
    </source>
</evidence>
<dbReference type="RefSeq" id="WP_129722145.1">
    <property type="nucleotide sequence ID" value="NZ_CP101808.1"/>
</dbReference>
<accession>A0ABY5J1M8</accession>
<evidence type="ECO:0000313" key="2">
    <source>
        <dbReference type="EMBL" id="UUD37153.1"/>
    </source>
</evidence>
<proteinExistence type="predicted"/>
<keyword evidence="1" id="KW-0732">Signal</keyword>
<evidence type="ECO:0008006" key="4">
    <source>
        <dbReference type="Google" id="ProtNLM"/>
    </source>
</evidence>
<evidence type="ECO:0000313" key="3">
    <source>
        <dbReference type="Proteomes" id="UP001059576"/>
    </source>
</evidence>
<dbReference type="PROSITE" id="PS51257">
    <property type="entry name" value="PROKAR_LIPOPROTEIN"/>
    <property type="match status" value="1"/>
</dbReference>
<dbReference type="Proteomes" id="UP001059576">
    <property type="component" value="Chromosome"/>
</dbReference>
<feature type="chain" id="PRO_5046407638" description="Lipoprotein" evidence="1">
    <location>
        <begin position="23"/>
        <end position="200"/>
    </location>
</feature>